<proteinExistence type="predicted"/>
<dbReference type="AlphaFoldDB" id="A0A2H1WRZ3"/>
<sequence>MYYTDYGFVEPCLFKNMRNIVPLRHIPPQSYTCKLNRIRPVGKKWDTDTLNFMRRSLIHKECYVRVLGDELNGVLPIELRYESLWLNDYLVDVQRAKYKNIWKIENSTTSGNLPSYPKYYGNEFTCFIDYLSDINTLPLKIIFKDEAVSELYNNIIIASFLQYNKTKGLVRIRYVDHDDTDVIPVADIRELSTKWLKHPPANFSAKLFDMHLNREKYINVVAQHCIELLTRKAIFKVNILGYGGTVPLVDVRYSSGDWVPAALVKQDIIFLNRTVSVVRHTSLLKNNFALTRVIPRQGRMVERNQEICYIRVLGDEVNGVLPIELRYESLWVNDYLVDVQEAKYEDSWKIENSTTSGKFHIYQKI</sequence>
<organism evidence="1">
    <name type="scientific">Spodoptera frugiperda</name>
    <name type="common">Fall armyworm</name>
    <dbReference type="NCBI Taxonomy" id="7108"/>
    <lineage>
        <taxon>Eukaryota</taxon>
        <taxon>Metazoa</taxon>
        <taxon>Ecdysozoa</taxon>
        <taxon>Arthropoda</taxon>
        <taxon>Hexapoda</taxon>
        <taxon>Insecta</taxon>
        <taxon>Pterygota</taxon>
        <taxon>Neoptera</taxon>
        <taxon>Endopterygota</taxon>
        <taxon>Lepidoptera</taxon>
        <taxon>Glossata</taxon>
        <taxon>Ditrysia</taxon>
        <taxon>Noctuoidea</taxon>
        <taxon>Noctuidae</taxon>
        <taxon>Amphipyrinae</taxon>
        <taxon>Spodoptera</taxon>
    </lineage>
</organism>
<dbReference type="Gene3D" id="2.40.50.90">
    <property type="match status" value="1"/>
</dbReference>
<accession>A0A2H1WRZ3</accession>
<name>A0A2H1WRZ3_SPOFR</name>
<dbReference type="EMBL" id="ODYU01010615">
    <property type="protein sequence ID" value="SOQ55845.1"/>
    <property type="molecule type" value="Genomic_DNA"/>
</dbReference>
<reference evidence="1" key="1">
    <citation type="submission" date="2016-07" db="EMBL/GenBank/DDBJ databases">
        <authorList>
            <person name="Bretaudeau A."/>
        </authorList>
    </citation>
    <scope>NUCLEOTIDE SEQUENCE</scope>
    <source>
        <strain evidence="1">Rice</strain>
        <tissue evidence="1">Whole body</tissue>
    </source>
</reference>
<evidence type="ECO:0000313" key="1">
    <source>
        <dbReference type="EMBL" id="SOQ55845.1"/>
    </source>
</evidence>
<dbReference type="PANTHER" id="PTHR16442:SF1">
    <property type="entry name" value="RING FINGER PROTEIN 17"/>
    <property type="match status" value="1"/>
</dbReference>
<protein>
    <submittedName>
        <fullName evidence="1">SFRICE_024318</fullName>
    </submittedName>
</protein>
<dbReference type="InterPro" id="IPR035437">
    <property type="entry name" value="SNase_OB-fold_sf"/>
</dbReference>
<gene>
    <name evidence="1" type="ORF">SFRICE_024318</name>
</gene>
<dbReference type="PANTHER" id="PTHR16442">
    <property type="entry name" value="RING FINGER PROTEIN 17"/>
    <property type="match status" value="1"/>
</dbReference>